<sequence>MLCVCCGNPHTSDDNSAGKKITIGNSRRIQPATSSVGSATSTTTTTANTSGTRSTSSAGKRSTSAAGKKKVSNDTVSSIEYLIQLQRKQLRQQRRQQQQQKKFQADVMSHLSKITHCARNTTVYDN</sequence>
<comment type="caution">
    <text evidence="2">The sequence shown here is derived from an EMBL/GenBank/DDBJ whole genome shotgun (WGS) entry which is preliminary data.</text>
</comment>
<evidence type="ECO:0000313" key="2">
    <source>
        <dbReference type="EMBL" id="KAL3859705.1"/>
    </source>
</evidence>
<keyword evidence="3" id="KW-1185">Reference proteome</keyword>
<dbReference type="Proteomes" id="UP001634394">
    <property type="component" value="Unassembled WGS sequence"/>
</dbReference>
<reference evidence="2 3" key="1">
    <citation type="submission" date="2024-11" db="EMBL/GenBank/DDBJ databases">
        <title>Chromosome-level genome assembly of the freshwater bivalve Anodonta woodiana.</title>
        <authorList>
            <person name="Chen X."/>
        </authorList>
    </citation>
    <scope>NUCLEOTIDE SEQUENCE [LARGE SCALE GENOMIC DNA]</scope>
    <source>
        <strain evidence="2">MN2024</strain>
        <tissue evidence="2">Gills</tissue>
    </source>
</reference>
<evidence type="ECO:0000256" key="1">
    <source>
        <dbReference type="SAM" id="MobiDB-lite"/>
    </source>
</evidence>
<proteinExistence type="predicted"/>
<feature type="region of interest" description="Disordered" evidence="1">
    <location>
        <begin position="11"/>
        <end position="73"/>
    </location>
</feature>
<gene>
    <name evidence="2" type="ORF">ACJMK2_009910</name>
</gene>
<dbReference type="AlphaFoldDB" id="A0ABD3VGS6"/>
<dbReference type="EMBL" id="JBJQND010000012">
    <property type="protein sequence ID" value="KAL3859705.1"/>
    <property type="molecule type" value="Genomic_DNA"/>
</dbReference>
<evidence type="ECO:0000313" key="3">
    <source>
        <dbReference type="Proteomes" id="UP001634394"/>
    </source>
</evidence>
<name>A0ABD3VGS6_SINWO</name>
<protein>
    <submittedName>
        <fullName evidence="2">Uncharacterized protein</fullName>
    </submittedName>
</protein>
<feature type="compositionally biased region" description="Low complexity" evidence="1">
    <location>
        <begin position="32"/>
        <end position="66"/>
    </location>
</feature>
<accession>A0ABD3VGS6</accession>
<organism evidence="2 3">
    <name type="scientific">Sinanodonta woodiana</name>
    <name type="common">Chinese pond mussel</name>
    <name type="synonym">Anodonta woodiana</name>
    <dbReference type="NCBI Taxonomy" id="1069815"/>
    <lineage>
        <taxon>Eukaryota</taxon>
        <taxon>Metazoa</taxon>
        <taxon>Spiralia</taxon>
        <taxon>Lophotrochozoa</taxon>
        <taxon>Mollusca</taxon>
        <taxon>Bivalvia</taxon>
        <taxon>Autobranchia</taxon>
        <taxon>Heteroconchia</taxon>
        <taxon>Palaeoheterodonta</taxon>
        <taxon>Unionida</taxon>
        <taxon>Unionoidea</taxon>
        <taxon>Unionidae</taxon>
        <taxon>Unioninae</taxon>
        <taxon>Sinanodonta</taxon>
    </lineage>
</organism>